<proteinExistence type="predicted"/>
<name>Q31J53_HYDCU</name>
<dbReference type="HOGENOM" id="CLU_054002_0_0_6"/>
<sequence>MVILPTAFRYSIATTKQSFKRESCMPTSATPATKELLNSAVNNTSIFSRKGFLDRLFTRWFDRLVYPQIWEDPEVDIKALSLNRDSRIFTISSGGCNALNYLTVAPTSITVVDLNEAHIALIQLKKVALTHLPDYESFFDFFGRANLPKNMDSYQIHIKPNLDQATLDYWEGKETFWGPRRIEYFTNGFYRHGLLGRFIGLIHWISKSLGYDIRQVMHARTREDQHTLFAEHVAPVFDTRLMKFLCNRSVVMYSLGIPPAQFDEMDKESKQGQYGMHDLLKERARRLACDFPLEDNYFAWQAFNREYDIKYRRAVPRYLKKDYFDALKQDIERIHVFHQSMTERLKAMPANSLNAYLFLDAQDWMNASQLTELWQEVNRTAMPGAKVVFRTAGETSPLEEKLPETLLVNWSTDIEANRDWTQQDRSAIYGGVHTYTLSSVA</sequence>
<dbReference type="Pfam" id="PF11899">
    <property type="entry name" value="DUF3419"/>
    <property type="match status" value="1"/>
</dbReference>
<dbReference type="AlphaFoldDB" id="Q31J53"/>
<accession>Q31J53</accession>
<organism evidence="1">
    <name type="scientific">Hydrogenovibrio crunogenus (strain DSM 25203 / XCL-2)</name>
    <name type="common">Thiomicrospira crunogena</name>
    <dbReference type="NCBI Taxonomy" id="317025"/>
    <lineage>
        <taxon>Bacteria</taxon>
        <taxon>Pseudomonadati</taxon>
        <taxon>Pseudomonadota</taxon>
        <taxon>Gammaproteobacteria</taxon>
        <taxon>Thiotrichales</taxon>
        <taxon>Piscirickettsiaceae</taxon>
        <taxon>Hydrogenovibrio</taxon>
    </lineage>
</organism>
<dbReference type="EMBL" id="CP000109">
    <property type="protein sequence ID" value="ABB40820.1"/>
    <property type="molecule type" value="Genomic_DNA"/>
</dbReference>
<reference evidence="1" key="1">
    <citation type="submission" date="2006-07" db="EMBL/GenBank/DDBJ databases">
        <title>Complete sequence of Thiomicrospira crunogena XCL-2.</title>
        <authorList>
            <consortium name="US DOE Joint Genome Institute"/>
            <person name="Copeland A."/>
            <person name="Lucas S."/>
            <person name="Lapidus A."/>
            <person name="Barry K."/>
            <person name="Detter J.C."/>
            <person name="Glavina del Rio T."/>
            <person name="Hammon N."/>
            <person name="Israni S."/>
            <person name="Dalin E."/>
            <person name="Tice H."/>
            <person name="Pitluck S."/>
            <person name="Chain P."/>
            <person name="Malfatti S."/>
            <person name="Shin M."/>
            <person name="Vergez L."/>
            <person name="Schmutz J."/>
            <person name="Larimer F."/>
            <person name="Land M."/>
            <person name="Hauser L."/>
            <person name="Kyrpides N."/>
            <person name="Lykidis A."/>
            <person name="Scott K.M."/>
            <person name="Sievert S."/>
            <person name="Kerfeld C."/>
            <person name="Freyermuth S."/>
            <person name="Dobrinski K."/>
            <person name="Boller A."/>
            <person name="Fitzpatrick K."/>
            <person name="Thoma P."/>
            <person name="Moore J."/>
            <person name="Richardson P."/>
        </authorList>
    </citation>
    <scope>NUCLEOTIDE SEQUENCE</scope>
    <source>
        <strain evidence="1">XCL-2</strain>
    </source>
</reference>
<evidence type="ECO:0008006" key="2">
    <source>
        <dbReference type="Google" id="ProtNLM"/>
    </source>
</evidence>
<gene>
    <name evidence="1" type="ordered locus">Tcr_0224</name>
</gene>
<dbReference type="InterPro" id="IPR021829">
    <property type="entry name" value="DUF3419"/>
</dbReference>
<dbReference type="PANTHER" id="PTHR47473">
    <property type="entry name" value="BTA1P"/>
    <property type="match status" value="1"/>
</dbReference>
<dbReference type="eggNOG" id="COG5379">
    <property type="taxonomic scope" value="Bacteria"/>
</dbReference>
<dbReference type="STRING" id="317025.Tcr_0224"/>
<protein>
    <recommendedName>
        <fullName evidence="2">S-adenosylmethionine:diacylglycerol 3-amino-3-carboxypropyl transferase</fullName>
    </recommendedName>
</protein>
<dbReference type="KEGG" id="tcx:Tcr_0224"/>
<dbReference type="PANTHER" id="PTHR47473:SF1">
    <property type="entry name" value="METHYLTRANSFERASE DOMAIN-CONTAINING PROTEIN"/>
    <property type="match status" value="1"/>
</dbReference>
<evidence type="ECO:0000313" key="1">
    <source>
        <dbReference type="EMBL" id="ABB40820.1"/>
    </source>
</evidence>